<gene>
    <name evidence="2" type="ORF">GCM10009801_51760</name>
</gene>
<proteinExistence type="predicted"/>
<evidence type="ECO:0000256" key="1">
    <source>
        <dbReference type="SAM" id="MobiDB-lite"/>
    </source>
</evidence>
<evidence type="ECO:0000313" key="3">
    <source>
        <dbReference type="Proteomes" id="UP001500016"/>
    </source>
</evidence>
<dbReference type="EMBL" id="BAAAPE010000013">
    <property type="protein sequence ID" value="GAA2088247.1"/>
    <property type="molecule type" value="Genomic_DNA"/>
</dbReference>
<sequence>MRYRLTFVTGLAVGYVLGTRAGRERYEQLRKGARRIAENPAVRNVGEAAALTGRRAAAKTAGTVGEKVGHRLPGAVTDRFSSSGGRRTAPARGPADDDWGPSNT</sequence>
<organism evidence="2 3">
    <name type="scientific">Streptomyces albiaxialis</name>
    <dbReference type="NCBI Taxonomy" id="329523"/>
    <lineage>
        <taxon>Bacteria</taxon>
        <taxon>Bacillati</taxon>
        <taxon>Actinomycetota</taxon>
        <taxon>Actinomycetes</taxon>
        <taxon>Kitasatosporales</taxon>
        <taxon>Streptomycetaceae</taxon>
        <taxon>Streptomyces</taxon>
    </lineage>
</organism>
<dbReference type="Proteomes" id="UP001500016">
    <property type="component" value="Unassembled WGS sequence"/>
</dbReference>
<feature type="region of interest" description="Disordered" evidence="1">
    <location>
        <begin position="61"/>
        <end position="104"/>
    </location>
</feature>
<evidence type="ECO:0000313" key="2">
    <source>
        <dbReference type="EMBL" id="GAA2088247.1"/>
    </source>
</evidence>
<name>A0ABN2WBF8_9ACTN</name>
<keyword evidence="3" id="KW-1185">Reference proteome</keyword>
<accession>A0ABN2WBF8</accession>
<dbReference type="RefSeq" id="WP_344531683.1">
    <property type="nucleotide sequence ID" value="NZ_BAAAPE010000013.1"/>
</dbReference>
<protein>
    <submittedName>
        <fullName evidence="2">YtxH domain-containing protein</fullName>
    </submittedName>
</protein>
<comment type="caution">
    <text evidence="2">The sequence shown here is derived from an EMBL/GenBank/DDBJ whole genome shotgun (WGS) entry which is preliminary data.</text>
</comment>
<reference evidence="2 3" key="1">
    <citation type="journal article" date="2019" name="Int. J. Syst. Evol. Microbiol.">
        <title>The Global Catalogue of Microorganisms (GCM) 10K type strain sequencing project: providing services to taxonomists for standard genome sequencing and annotation.</title>
        <authorList>
            <consortium name="The Broad Institute Genomics Platform"/>
            <consortium name="The Broad Institute Genome Sequencing Center for Infectious Disease"/>
            <person name="Wu L."/>
            <person name="Ma J."/>
        </authorList>
    </citation>
    <scope>NUCLEOTIDE SEQUENCE [LARGE SCALE GENOMIC DNA]</scope>
    <source>
        <strain evidence="2 3">JCM 15478</strain>
    </source>
</reference>